<dbReference type="EMBL" id="CAJNOC010003309">
    <property type="protein sequence ID" value="CAF0977012.1"/>
    <property type="molecule type" value="Genomic_DNA"/>
</dbReference>
<accession>A0A814F5U4</accession>
<dbReference type="AlphaFoldDB" id="A0A814F5U4"/>
<dbReference type="OrthoDB" id="93990at2759"/>
<proteinExistence type="predicted"/>
<organism evidence="1 2">
    <name type="scientific">Brachionus calyciflorus</name>
    <dbReference type="NCBI Taxonomy" id="104777"/>
    <lineage>
        <taxon>Eukaryota</taxon>
        <taxon>Metazoa</taxon>
        <taxon>Spiralia</taxon>
        <taxon>Gnathifera</taxon>
        <taxon>Rotifera</taxon>
        <taxon>Eurotatoria</taxon>
        <taxon>Monogononta</taxon>
        <taxon>Pseudotrocha</taxon>
        <taxon>Ploima</taxon>
        <taxon>Brachionidae</taxon>
        <taxon>Brachionus</taxon>
    </lineage>
</organism>
<protein>
    <submittedName>
        <fullName evidence="1">Uncharacterized protein</fullName>
    </submittedName>
</protein>
<keyword evidence="2" id="KW-1185">Reference proteome</keyword>
<dbReference type="Proteomes" id="UP000663879">
    <property type="component" value="Unassembled WGS sequence"/>
</dbReference>
<gene>
    <name evidence="1" type="ORF">OXX778_LOCUS15219</name>
</gene>
<evidence type="ECO:0000313" key="2">
    <source>
        <dbReference type="Proteomes" id="UP000663879"/>
    </source>
</evidence>
<comment type="caution">
    <text evidence="1">The sequence shown here is derived from an EMBL/GenBank/DDBJ whole genome shotgun (WGS) entry which is preliminary data.</text>
</comment>
<name>A0A814F5U4_9BILA</name>
<reference evidence="1" key="1">
    <citation type="submission" date="2021-02" db="EMBL/GenBank/DDBJ databases">
        <authorList>
            <person name="Nowell W R."/>
        </authorList>
    </citation>
    <scope>NUCLEOTIDE SEQUENCE</scope>
    <source>
        <strain evidence="1">Ploen Becks lab</strain>
    </source>
</reference>
<evidence type="ECO:0000313" key="1">
    <source>
        <dbReference type="EMBL" id="CAF0977012.1"/>
    </source>
</evidence>
<sequence>MKILFTLSEDCIVSNPKKDAIRRLINKTRNDKTDKGYNAKSLAELVIPEDLKFTLKGKNFYFGDSGQNDKNRVIFFTTEENLKLLSTNSEWYADGTFDISPTIFKQVYTIHIIFRGTTLPMLYALLPNKK</sequence>